<evidence type="ECO:0000256" key="4">
    <source>
        <dbReference type="SAM" id="MobiDB-lite"/>
    </source>
</evidence>
<keyword evidence="1" id="KW-0147">Chitin-binding</keyword>
<comment type="caution">
    <text evidence="7">The sequence shown here is derived from an EMBL/GenBank/DDBJ whole genome shotgun (WGS) entry which is preliminary data.</text>
</comment>
<dbReference type="PANTHER" id="PTHR34997:SF1">
    <property type="entry name" value="PEPTIDOGLYCAN-BINDING LYSIN DOMAIN"/>
    <property type="match status" value="1"/>
</dbReference>
<dbReference type="HOGENOM" id="CLU_1993144_0_0_1"/>
<evidence type="ECO:0000313" key="8">
    <source>
        <dbReference type="Proteomes" id="UP000031192"/>
    </source>
</evidence>
<dbReference type="AlphaFoldDB" id="A0A0B4H1N1"/>
<proteinExistence type="inferred from homology"/>
<comment type="similarity">
    <text evidence="3">Belongs to the secreted LysM effector family.</text>
</comment>
<keyword evidence="8" id="KW-1185">Reference proteome</keyword>
<evidence type="ECO:0000256" key="3">
    <source>
        <dbReference type="ARBA" id="ARBA00044955"/>
    </source>
</evidence>
<keyword evidence="2" id="KW-0843">Virulence</keyword>
<feature type="chain" id="PRO_5002090111" evidence="5">
    <location>
        <begin position="21"/>
        <end position="129"/>
    </location>
</feature>
<dbReference type="InterPro" id="IPR052210">
    <property type="entry name" value="LysM1-like"/>
</dbReference>
<gene>
    <name evidence="7" type="ORF">MGU_09047</name>
</gene>
<evidence type="ECO:0000256" key="2">
    <source>
        <dbReference type="ARBA" id="ARBA00023026"/>
    </source>
</evidence>
<feature type="domain" description="LysM" evidence="6">
    <location>
        <begin position="72"/>
        <end position="118"/>
    </location>
</feature>
<dbReference type="Proteomes" id="UP000031192">
    <property type="component" value="Unassembled WGS sequence"/>
</dbReference>
<sequence>MLGYTKIMMLTAQLVAIATSTPEVNNNVKRDVWPGCLDPHTNQTPTGPKASRYPGVTTPSPVRSPMAPNCNKFCWVPPGAWCDSVAKNNGITTEKFTTWNSYVGPKCDELWANYYACVGVGDEGKSVWL</sequence>
<evidence type="ECO:0000259" key="6">
    <source>
        <dbReference type="PROSITE" id="PS51782"/>
    </source>
</evidence>
<accession>A0A0B4H1N1</accession>
<dbReference type="OrthoDB" id="2281372at2759"/>
<dbReference type="EMBL" id="AZNH01000055">
    <property type="protein sequence ID" value="KID83661.1"/>
    <property type="molecule type" value="Genomic_DNA"/>
</dbReference>
<dbReference type="InterPro" id="IPR036779">
    <property type="entry name" value="LysM_dom_sf"/>
</dbReference>
<organism evidence="7 8">
    <name type="scientific">Metarhizium guizhouense (strain ARSEF 977)</name>
    <dbReference type="NCBI Taxonomy" id="1276136"/>
    <lineage>
        <taxon>Eukaryota</taxon>
        <taxon>Fungi</taxon>
        <taxon>Dikarya</taxon>
        <taxon>Ascomycota</taxon>
        <taxon>Pezizomycotina</taxon>
        <taxon>Sordariomycetes</taxon>
        <taxon>Hypocreomycetidae</taxon>
        <taxon>Hypocreales</taxon>
        <taxon>Clavicipitaceae</taxon>
        <taxon>Metarhizium</taxon>
    </lineage>
</organism>
<dbReference type="GO" id="GO:0008061">
    <property type="term" value="F:chitin binding"/>
    <property type="evidence" value="ECO:0007669"/>
    <property type="project" value="UniProtKB-KW"/>
</dbReference>
<feature type="signal peptide" evidence="5">
    <location>
        <begin position="1"/>
        <end position="20"/>
    </location>
</feature>
<evidence type="ECO:0000313" key="7">
    <source>
        <dbReference type="EMBL" id="KID83661.1"/>
    </source>
</evidence>
<evidence type="ECO:0000256" key="5">
    <source>
        <dbReference type="SAM" id="SignalP"/>
    </source>
</evidence>
<dbReference type="PROSITE" id="PS51782">
    <property type="entry name" value="LYSM"/>
    <property type="match status" value="1"/>
</dbReference>
<keyword evidence="5" id="KW-0732">Signal</keyword>
<protein>
    <submittedName>
        <fullName evidence="7">LysM domain protein</fullName>
    </submittedName>
</protein>
<dbReference type="Gene3D" id="3.10.350.10">
    <property type="entry name" value="LysM domain"/>
    <property type="match status" value="1"/>
</dbReference>
<dbReference type="InterPro" id="IPR018392">
    <property type="entry name" value="LysM"/>
</dbReference>
<dbReference type="SUPFAM" id="SSF54106">
    <property type="entry name" value="LysM domain"/>
    <property type="match status" value="1"/>
</dbReference>
<evidence type="ECO:0000256" key="1">
    <source>
        <dbReference type="ARBA" id="ARBA00022669"/>
    </source>
</evidence>
<feature type="region of interest" description="Disordered" evidence="4">
    <location>
        <begin position="36"/>
        <end position="58"/>
    </location>
</feature>
<name>A0A0B4H1N1_METGA</name>
<reference evidence="7 8" key="1">
    <citation type="journal article" date="2014" name="Proc. Natl. Acad. Sci. U.S.A.">
        <title>Trajectory and genomic determinants of fungal-pathogen speciation and host adaptation.</title>
        <authorList>
            <person name="Hu X."/>
            <person name="Xiao G."/>
            <person name="Zheng P."/>
            <person name="Shang Y."/>
            <person name="Su Y."/>
            <person name="Zhang X."/>
            <person name="Liu X."/>
            <person name="Zhan S."/>
            <person name="St Leger R.J."/>
            <person name="Wang C."/>
        </authorList>
    </citation>
    <scope>NUCLEOTIDE SEQUENCE [LARGE SCALE GENOMIC DNA]</scope>
    <source>
        <strain evidence="7 8">ARSEF 977</strain>
    </source>
</reference>
<dbReference type="PANTHER" id="PTHR34997">
    <property type="entry name" value="AM15"/>
    <property type="match status" value="1"/>
</dbReference>